<reference evidence="5 6" key="1">
    <citation type="submission" date="2017-06" db="EMBL/GenBank/DDBJ databases">
        <title>Draft genome sequence of a variant of Elsinoe murrayae.</title>
        <authorList>
            <person name="Cheng Q."/>
        </authorList>
    </citation>
    <scope>NUCLEOTIDE SEQUENCE [LARGE SCALE GENOMIC DNA]</scope>
    <source>
        <strain evidence="5 6">CQ-2017a</strain>
    </source>
</reference>
<dbReference type="CDD" id="cd23837">
    <property type="entry name" value="UBCc_UBE2O"/>
    <property type="match status" value="1"/>
</dbReference>
<evidence type="ECO:0000256" key="2">
    <source>
        <dbReference type="ARBA" id="ARBA00022786"/>
    </source>
</evidence>
<name>A0A2K1QJU8_9PEZI</name>
<keyword evidence="1" id="KW-0808">Transferase</keyword>
<organism evidence="5 6">
    <name type="scientific">Sphaceloma murrayae</name>
    <dbReference type="NCBI Taxonomy" id="2082308"/>
    <lineage>
        <taxon>Eukaryota</taxon>
        <taxon>Fungi</taxon>
        <taxon>Dikarya</taxon>
        <taxon>Ascomycota</taxon>
        <taxon>Pezizomycotina</taxon>
        <taxon>Dothideomycetes</taxon>
        <taxon>Dothideomycetidae</taxon>
        <taxon>Myriangiales</taxon>
        <taxon>Elsinoaceae</taxon>
        <taxon>Sphaceloma</taxon>
    </lineage>
</organism>
<dbReference type="InterPro" id="IPR057735">
    <property type="entry name" value="UBE2O-like_tSH3-B"/>
</dbReference>
<evidence type="ECO:0000259" key="4">
    <source>
        <dbReference type="PROSITE" id="PS50127"/>
    </source>
</evidence>
<dbReference type="AlphaFoldDB" id="A0A2K1QJU8"/>
<dbReference type="EMBL" id="NKHZ01000081">
    <property type="protein sequence ID" value="PNS15133.1"/>
    <property type="molecule type" value="Genomic_DNA"/>
</dbReference>
<accession>A0A2K1QJU8</accession>
<dbReference type="GO" id="GO:0061631">
    <property type="term" value="F:ubiquitin conjugating enzyme activity"/>
    <property type="evidence" value="ECO:0007669"/>
    <property type="project" value="TreeGrafter"/>
</dbReference>
<dbReference type="Pfam" id="PF00179">
    <property type="entry name" value="UQ_con"/>
    <property type="match status" value="1"/>
</dbReference>
<dbReference type="Pfam" id="PF23046">
    <property type="entry name" value="tSH3-B_UBE2O"/>
    <property type="match status" value="1"/>
</dbReference>
<dbReference type="InterPro" id="IPR016135">
    <property type="entry name" value="UBQ-conjugating_enzyme/RWD"/>
</dbReference>
<dbReference type="Proteomes" id="UP000243797">
    <property type="component" value="Unassembled WGS sequence"/>
</dbReference>
<evidence type="ECO:0000256" key="1">
    <source>
        <dbReference type="ARBA" id="ARBA00022679"/>
    </source>
</evidence>
<feature type="domain" description="UBC core" evidence="4">
    <location>
        <begin position="737"/>
        <end position="906"/>
    </location>
</feature>
<evidence type="ECO:0000313" key="5">
    <source>
        <dbReference type="EMBL" id="PNS15133.1"/>
    </source>
</evidence>
<feature type="region of interest" description="Disordered" evidence="3">
    <location>
        <begin position="151"/>
        <end position="175"/>
    </location>
</feature>
<dbReference type="STRING" id="2082308.A0A2K1QJU8"/>
<evidence type="ECO:0000256" key="3">
    <source>
        <dbReference type="SAM" id="MobiDB-lite"/>
    </source>
</evidence>
<dbReference type="PANTHER" id="PTHR46116:SF15">
    <property type="entry name" value="(E3-INDEPENDENT) E2 UBIQUITIN-CONJUGATING ENZYME"/>
    <property type="match status" value="1"/>
</dbReference>
<sequence>MSFSVWDFVSSTQDAALRGHVLATSADSDDFAATLADENPLIVYHSSLQHLRKAFEDSDYQPPQGSILVQWHGSIFPELVPLDLIRLLNRQLLVGDLVVKASDDHQRGTVLKSETKCVIRTTATYKHRDHAQAIPAHFPTLDKVKQITANPRSIQSPPDSDDDRSRGNIPQANGFSRSRTLSEYTLNRANVDSVDVVEAPTLFHDVDLFDLRTPTDYQKGDPVMYQDWAGVIRSVVEEVTLRLINSTVVVLSPDVRVSQPGAQPTYSTYALGDMIAVRKADLRLGRWLFGAYDPNVEPLGVVAKIRVVGMTIDWQSHRYLDVSNLGPGQMPSEEIGVDEIDSGDYIFYDMQCFTAHPAKLSSHDEFTSDPDVGALCGPRVRFTDIDHARTKYADAPEAAKLFSQSRAANLGFDMNIYQVVDSKSFVHVQWQDGTKSREPTADLIYADFTEEDIYPGDLVCTRDVSESSGAEKRPNKVGVAQRVIADECIAHVRWFASPRLHLDTKAEYLALPNYQLGQLSDTVEEISIYDIVVPLGLDIGFLDNVGHIGVSSQAGQHEQTESSGDGYDWLGHVLENHMDGTYTIRLGASSNVRNIRAHIDTISLALDPERILQKDMFDPNDPYHQDAIDDDMEMDTEAAMEDDDMGIIMMGDRQEAIEYILDGPSEPGNDDNEDAWSTDDDTDRSGERMELDLTSRKSEPNTQGDLHTITIPAYALLESNVPVGHRFFEERGTPSAQALRKVMKEHAMLSTEKAMPMGIYVRSWESHCNLLRAVIIGASETPYAQCPFIFDVLLPEDFPRKPPKFHFYHWTTGNFARNAKINPNLYEDGVVCLSLLNTWPGQETEGWTPGQSTLLQALISIQSLILVQEPFYNEPGYDGKRDIPGTGIQSVAYSERAFLQSRGFLQHALTSVTSQATDLSLEGVEDIIRDLYVQKGGPEVLKEVLETGKGLIERSRASDHEAMSRRDGISLLSKGACLVLDKILDDLKCFLMEERNE</sequence>
<comment type="caution">
    <text evidence="5">The sequence shown here is derived from an EMBL/GenBank/DDBJ whole genome shotgun (WGS) entry which is preliminary data.</text>
</comment>
<feature type="region of interest" description="Disordered" evidence="3">
    <location>
        <begin position="662"/>
        <end position="686"/>
    </location>
</feature>
<dbReference type="PROSITE" id="PS50127">
    <property type="entry name" value="UBC_2"/>
    <property type="match status" value="1"/>
</dbReference>
<keyword evidence="2" id="KW-0833">Ubl conjugation pathway</keyword>
<dbReference type="SUPFAM" id="SSF54495">
    <property type="entry name" value="UBC-like"/>
    <property type="match status" value="1"/>
</dbReference>
<evidence type="ECO:0000313" key="6">
    <source>
        <dbReference type="Proteomes" id="UP000243797"/>
    </source>
</evidence>
<dbReference type="InParanoid" id="A0A2K1QJU8"/>
<feature type="compositionally biased region" description="Acidic residues" evidence="3">
    <location>
        <begin position="668"/>
        <end position="682"/>
    </location>
</feature>
<dbReference type="Gene3D" id="3.10.110.10">
    <property type="entry name" value="Ubiquitin Conjugating Enzyme"/>
    <property type="match status" value="1"/>
</dbReference>
<keyword evidence="6" id="KW-1185">Reference proteome</keyword>
<gene>
    <name evidence="5" type="ORF">CAC42_2362</name>
</gene>
<proteinExistence type="predicted"/>
<dbReference type="OrthoDB" id="47801at2759"/>
<protein>
    <submittedName>
        <fullName evidence="5">Ubiquitin-conjugating enzyme E2 2</fullName>
    </submittedName>
</protein>
<dbReference type="SMART" id="SM00212">
    <property type="entry name" value="UBCc"/>
    <property type="match status" value="1"/>
</dbReference>
<dbReference type="PANTHER" id="PTHR46116">
    <property type="entry name" value="(E3-INDEPENDENT) E2 UBIQUITIN-CONJUGATING ENZYME"/>
    <property type="match status" value="1"/>
</dbReference>
<dbReference type="InterPro" id="IPR000608">
    <property type="entry name" value="UBC"/>
</dbReference>